<dbReference type="GO" id="GO:0030422">
    <property type="term" value="P:siRNA processing"/>
    <property type="evidence" value="ECO:0007669"/>
    <property type="project" value="TreeGrafter"/>
</dbReference>
<dbReference type="SUPFAM" id="SSF54768">
    <property type="entry name" value="dsRNA-binding domain-like"/>
    <property type="match status" value="1"/>
</dbReference>
<dbReference type="GO" id="GO:0005634">
    <property type="term" value="C:nucleus"/>
    <property type="evidence" value="ECO:0007669"/>
    <property type="project" value="TreeGrafter"/>
</dbReference>
<keyword evidence="3" id="KW-0540">Nuclease</keyword>
<dbReference type="AlphaFoldDB" id="A0AAV1C357"/>
<dbReference type="SMART" id="SM00535">
    <property type="entry name" value="RIBOc"/>
    <property type="match status" value="1"/>
</dbReference>
<dbReference type="FunFam" id="1.10.1520.10:FF:000004">
    <property type="entry name" value="Endoribonuclease dicer-like 1"/>
    <property type="match status" value="1"/>
</dbReference>
<feature type="compositionally biased region" description="Acidic residues" evidence="9">
    <location>
        <begin position="20"/>
        <end position="30"/>
    </location>
</feature>
<comment type="cofactor">
    <cofactor evidence="1">
        <name>Mn(2+)</name>
        <dbReference type="ChEBI" id="CHEBI:29035"/>
    </cofactor>
</comment>
<evidence type="ECO:0000256" key="8">
    <source>
        <dbReference type="ARBA" id="ARBA00022884"/>
    </source>
</evidence>
<dbReference type="SMART" id="SM00358">
    <property type="entry name" value="DSRM"/>
    <property type="match status" value="1"/>
</dbReference>
<evidence type="ECO:0000313" key="11">
    <source>
        <dbReference type="EMBL" id="CAI9090086.1"/>
    </source>
</evidence>
<keyword evidence="5" id="KW-0255">Endonuclease</keyword>
<dbReference type="Gene3D" id="1.10.1520.10">
    <property type="entry name" value="Ribonuclease III domain"/>
    <property type="match status" value="1"/>
</dbReference>
<dbReference type="Pfam" id="PF00035">
    <property type="entry name" value="dsrm"/>
    <property type="match status" value="1"/>
</dbReference>
<dbReference type="InterPro" id="IPR014720">
    <property type="entry name" value="dsRBD_dom"/>
</dbReference>
<evidence type="ECO:0000256" key="7">
    <source>
        <dbReference type="ARBA" id="ARBA00022842"/>
    </source>
</evidence>
<evidence type="ECO:0000256" key="9">
    <source>
        <dbReference type="SAM" id="MobiDB-lite"/>
    </source>
</evidence>
<keyword evidence="12" id="KW-1185">Reference proteome</keyword>
<gene>
    <name evidence="11" type="ORF">OLC1_LOCUS2325</name>
</gene>
<sequence>MEFQENPENPLVHIISSSTEAEEEQEEEYGMTDAEREEIEELIGYKFNDPGLLQTAFTDSSYKKEGFETESFERLEYIGDSVLNLLIAREHYVANPEFLPGKLTLLRAANVGTEKLARAAMKWNLHKFLRHRKPLLNDQIGEFSKAIEEYPLHSAGLVDSPKVLADIVESLIGAIFLDCNSSLETTWQVVKKLLEPMVDNTTLRPHPKTQLNEYCQKNNLQLEYENLWEKTGEVKVYVNNKYVGTGAYRSKRTTALNRAAYKACTQIFNDFTSPNPTPPVLD</sequence>
<evidence type="ECO:0000256" key="3">
    <source>
        <dbReference type="ARBA" id="ARBA00022722"/>
    </source>
</evidence>
<dbReference type="InterPro" id="IPR000999">
    <property type="entry name" value="RNase_III_dom"/>
</dbReference>
<evidence type="ECO:0000256" key="5">
    <source>
        <dbReference type="ARBA" id="ARBA00022759"/>
    </source>
</evidence>
<dbReference type="PANTHER" id="PTHR14950:SF54">
    <property type="entry name" value="RNASE II-LIKE 1"/>
    <property type="match status" value="1"/>
</dbReference>
<dbReference type="GO" id="GO:0046872">
    <property type="term" value="F:metal ion binding"/>
    <property type="evidence" value="ECO:0007669"/>
    <property type="project" value="UniProtKB-KW"/>
</dbReference>
<comment type="cofactor">
    <cofactor evidence="2">
        <name>Mg(2+)</name>
        <dbReference type="ChEBI" id="CHEBI:18420"/>
    </cofactor>
</comment>
<evidence type="ECO:0000256" key="1">
    <source>
        <dbReference type="ARBA" id="ARBA00001936"/>
    </source>
</evidence>
<dbReference type="Proteomes" id="UP001161247">
    <property type="component" value="Chromosome 1"/>
</dbReference>
<evidence type="ECO:0000256" key="6">
    <source>
        <dbReference type="ARBA" id="ARBA00022801"/>
    </source>
</evidence>
<organism evidence="11 12">
    <name type="scientific">Oldenlandia corymbosa var. corymbosa</name>
    <dbReference type="NCBI Taxonomy" id="529605"/>
    <lineage>
        <taxon>Eukaryota</taxon>
        <taxon>Viridiplantae</taxon>
        <taxon>Streptophyta</taxon>
        <taxon>Embryophyta</taxon>
        <taxon>Tracheophyta</taxon>
        <taxon>Spermatophyta</taxon>
        <taxon>Magnoliopsida</taxon>
        <taxon>eudicotyledons</taxon>
        <taxon>Gunneridae</taxon>
        <taxon>Pentapetalae</taxon>
        <taxon>asterids</taxon>
        <taxon>lamiids</taxon>
        <taxon>Gentianales</taxon>
        <taxon>Rubiaceae</taxon>
        <taxon>Rubioideae</taxon>
        <taxon>Spermacoceae</taxon>
        <taxon>Hedyotis-Oldenlandia complex</taxon>
        <taxon>Oldenlandia</taxon>
    </lineage>
</organism>
<feature type="domain" description="RNase III" evidence="10">
    <location>
        <begin position="36"/>
        <end position="180"/>
    </location>
</feature>
<dbReference type="GO" id="GO:0004525">
    <property type="term" value="F:ribonuclease III activity"/>
    <property type="evidence" value="ECO:0007669"/>
    <property type="project" value="InterPro"/>
</dbReference>
<proteinExistence type="predicted"/>
<evidence type="ECO:0000256" key="2">
    <source>
        <dbReference type="ARBA" id="ARBA00001946"/>
    </source>
</evidence>
<dbReference type="CDD" id="cd00593">
    <property type="entry name" value="RIBOc"/>
    <property type="match status" value="1"/>
</dbReference>
<dbReference type="Gene3D" id="3.30.160.20">
    <property type="match status" value="1"/>
</dbReference>
<feature type="region of interest" description="Disordered" evidence="9">
    <location>
        <begin position="1"/>
        <end position="30"/>
    </location>
</feature>
<evidence type="ECO:0000256" key="4">
    <source>
        <dbReference type="ARBA" id="ARBA00022723"/>
    </source>
</evidence>
<reference evidence="11" key="1">
    <citation type="submission" date="2023-03" db="EMBL/GenBank/DDBJ databases">
        <authorList>
            <person name="Julca I."/>
        </authorList>
    </citation>
    <scope>NUCLEOTIDE SEQUENCE</scope>
</reference>
<dbReference type="InterPro" id="IPR036389">
    <property type="entry name" value="RNase_III_sf"/>
</dbReference>
<keyword evidence="7" id="KW-0460">Magnesium</keyword>
<dbReference type="EMBL" id="OX459118">
    <property type="protein sequence ID" value="CAI9090086.1"/>
    <property type="molecule type" value="Genomic_DNA"/>
</dbReference>
<dbReference type="GO" id="GO:0003723">
    <property type="term" value="F:RNA binding"/>
    <property type="evidence" value="ECO:0007669"/>
    <property type="project" value="UniProtKB-KW"/>
</dbReference>
<dbReference type="PROSITE" id="PS50142">
    <property type="entry name" value="RNASE_3_2"/>
    <property type="match status" value="1"/>
</dbReference>
<keyword evidence="6" id="KW-0378">Hydrolase</keyword>
<keyword evidence="8" id="KW-0694">RNA-binding</keyword>
<dbReference type="GO" id="GO:0005737">
    <property type="term" value="C:cytoplasm"/>
    <property type="evidence" value="ECO:0007669"/>
    <property type="project" value="TreeGrafter"/>
</dbReference>
<keyword evidence="4" id="KW-0479">Metal-binding</keyword>
<dbReference type="SUPFAM" id="SSF69065">
    <property type="entry name" value="RNase III domain-like"/>
    <property type="match status" value="1"/>
</dbReference>
<dbReference type="PANTHER" id="PTHR14950">
    <property type="entry name" value="DICER-RELATED"/>
    <property type="match status" value="1"/>
</dbReference>
<name>A0AAV1C357_OLDCO</name>
<accession>A0AAV1C357</accession>
<protein>
    <submittedName>
        <fullName evidence="11">OLC1v1024776C1</fullName>
    </submittedName>
</protein>
<dbReference type="Pfam" id="PF00636">
    <property type="entry name" value="Ribonuclease_3"/>
    <property type="match status" value="1"/>
</dbReference>
<evidence type="ECO:0000259" key="10">
    <source>
        <dbReference type="PROSITE" id="PS50142"/>
    </source>
</evidence>
<evidence type="ECO:0000313" key="12">
    <source>
        <dbReference type="Proteomes" id="UP001161247"/>
    </source>
</evidence>